<evidence type="ECO:0000313" key="9">
    <source>
        <dbReference type="Proteomes" id="UP000830583"/>
    </source>
</evidence>
<keyword evidence="3" id="KW-0106">Calcium</keyword>
<evidence type="ECO:0000256" key="3">
    <source>
        <dbReference type="ARBA" id="ARBA00022837"/>
    </source>
</evidence>
<gene>
    <name evidence="8" type="ORF">M0M57_07115</name>
</gene>
<evidence type="ECO:0000313" key="8">
    <source>
        <dbReference type="EMBL" id="UPQ80602.1"/>
    </source>
</evidence>
<dbReference type="Pfam" id="PF22494">
    <property type="entry name" value="choice_anch_I"/>
    <property type="match status" value="1"/>
</dbReference>
<evidence type="ECO:0000259" key="6">
    <source>
        <dbReference type="Pfam" id="PF18962"/>
    </source>
</evidence>
<dbReference type="EMBL" id="CP096205">
    <property type="protein sequence ID" value="UPQ80602.1"/>
    <property type="molecule type" value="Genomic_DNA"/>
</dbReference>
<evidence type="ECO:0000259" key="5">
    <source>
        <dbReference type="Pfam" id="PF13205"/>
    </source>
</evidence>
<feature type="domain" description="Choice-of-anchor I" evidence="7">
    <location>
        <begin position="929"/>
        <end position="1407"/>
    </location>
</feature>
<dbReference type="NCBIfam" id="TIGR04183">
    <property type="entry name" value="Por_Secre_tail"/>
    <property type="match status" value="1"/>
</dbReference>
<keyword evidence="9" id="KW-1185">Reference proteome</keyword>
<dbReference type="Gene3D" id="2.60.40.2030">
    <property type="match status" value="1"/>
</dbReference>
<protein>
    <submittedName>
        <fullName evidence="8">Choice-of-anchor I family protein</fullName>
    </submittedName>
</protein>
<feature type="domain" description="Calx-beta" evidence="4">
    <location>
        <begin position="796"/>
        <end position="907"/>
    </location>
</feature>
<dbReference type="InterPro" id="IPR015943">
    <property type="entry name" value="WD40/YVTN_repeat-like_dom_sf"/>
</dbReference>
<evidence type="ECO:0000256" key="2">
    <source>
        <dbReference type="ARBA" id="ARBA00022737"/>
    </source>
</evidence>
<organism evidence="8 9">
    <name type="scientific">Flavobacterium azooxidireducens</name>
    <dbReference type="NCBI Taxonomy" id="1871076"/>
    <lineage>
        <taxon>Bacteria</taxon>
        <taxon>Pseudomonadati</taxon>
        <taxon>Bacteroidota</taxon>
        <taxon>Flavobacteriia</taxon>
        <taxon>Flavobacteriales</taxon>
        <taxon>Flavobacteriaceae</taxon>
        <taxon>Flavobacterium</taxon>
    </lineage>
</organism>
<dbReference type="PANTHER" id="PTHR46928">
    <property type="entry name" value="MESENCHYME-SPECIFIC CELL SURFACE GLYCOPROTEIN"/>
    <property type="match status" value="1"/>
</dbReference>
<proteinExistence type="predicted"/>
<dbReference type="RefSeq" id="WP_248436493.1">
    <property type="nucleotide sequence ID" value="NZ_CP096205.1"/>
</dbReference>
<sequence>MFKNYKTKGLLFLLMLVMHATSWGQSLVHYWNFNNNTSVETLTTPSQSFVTGAAITAIAGGISEINLGGTGQDFDVENLNARNGDVAGTHLRFNDPIGGQLQFDLPTTGFENVIIKFATRRSGSGAGSQLWSYTVDGTNYLPFTAIYPISGNPVLETLDFSAIEGVNNNANFKLRVAFEQGTGGTVGNNRFDNFTLEGDVIPVPVLIHYWNFNDNSSISTLTTPSQSFVTGAAITAIAGGISQINLGGTGQNFDVENLNARNGDVAGTHLRFNDPIGGQLQFDLPTTGYENIIIQFATRRSGSGAGTQLWSYSIDGTTYIPFTAILPNDGNPVLEALDFTSIAAVNNNANFKLRVAFEQAPGGAVGNNRFDNFTVDGNAIGGGDAIAPVVTFSPMNNTTNVAITVNPTISFNENVRLVNNDPITNENAASLVELRLNNDAGTLVPFTTTFENNTITIIPSADLENNQTYYVALLPNTVEDFSDNAVVVSASSTFSTISVQTQFQAGDLVVVAYRMNATATEDEVALLSLVDIEPGTFINLTDAKYTNNAQPQCANGIVWTLGADECVPAGSIISIQTSALLANVGTVTGSGFGLSSSGDQVIVYTGTAAAPNYISALSSNGWVESNSTCSGSLSMIPAGLVDGVSALNTSTAPGNVSGNAVNAYYNGTQSGTPSELKTAILNPSNWVAIDGGTAPQTWPTFNFPSSLQVTNAVVLTNTTIEITFNQPVNVASAETLANYTGVANLTSAVASNNMVTLTFSTPFASATNYSLVIDNVQNVNNAPMVCPFTFNFSFNTSVSFASTFIKVNEGDGTLNFIINLDSPSVSSVDLVVKTAPFSTADANDFTLSTQTLNFNGSSSLTQTIVIPIIDDSMEEQQAEYFVLSLENPVGLSITGNTLATIYIIDNDLEAPVPSQQIELNYIGSFDPSGDNTSTCEIVAHDPATQRLFTTSAIAGFLDIIDFSDPTNLSTISSVDMNPYGGVTSVAVKNGIVAVASPNADETVNGTVVFFDTNGTFLNQVTVGALPDMVVFSPDGTKVMTANEGQPNSDYSIDPEGSVSIIDISGGIAGLTQANATTLLFTEFNAQEATLIASGVRKLKLTSTLSQDFEPEFVTISSDSQKAWVTLQENNAIAEINLTNNTISSVWALGTKDMSLPGNGFDASDNNNEVLIANWPVQAFFIPDAMANFTVNGTTYIVTANEGDEKEYSGFEERTTVGATSYQLDETNFPNAAMLKLSYNLGRFRVSNLNGNLDADAQFEEINAVGTRSFSIFNTTTQEIVYDSGDDFERYTAANYPTIFNADHESNTPKVRSRAKGPEPEGITVATIADQTFAFIGLERIGGVMVYNITDPTNPTFVDYKNTRSTSAYAGDHGAEGIIYIDPADSPTDTGYILISNEISGTLTIFEVDASTLSTPDYVNNNPKTFVVFPNPSATGMVYFNRVADIQLFDNTGKLIYQAQNAQTLDTSSLSSGLYFVKTAEGIVTKLLVK</sequence>
<dbReference type="InterPro" id="IPR055188">
    <property type="entry name" value="Choice_anch_I"/>
</dbReference>
<dbReference type="Pfam" id="PF13205">
    <property type="entry name" value="Big_5"/>
    <property type="match status" value="1"/>
</dbReference>
<evidence type="ECO:0000259" key="7">
    <source>
        <dbReference type="Pfam" id="PF22494"/>
    </source>
</evidence>
<feature type="domain" description="Secretion system C-terminal sorting" evidence="6">
    <location>
        <begin position="1427"/>
        <end position="1482"/>
    </location>
</feature>
<reference evidence="8" key="1">
    <citation type="submission" date="2022-04" db="EMBL/GenBank/DDBJ databases">
        <title>Consumption of N2O by Flavobacterium azooxidireducens sp. nov. isolated from Decomposing Leaf Litter of Phragmites australis (Cav.).</title>
        <authorList>
            <person name="Behrendt U."/>
            <person name="Spanner T."/>
            <person name="Augustin J."/>
            <person name="Horn M.A."/>
            <person name="Kolb S."/>
            <person name="Ulrich A."/>
        </authorList>
    </citation>
    <scope>NUCLEOTIDE SEQUENCE</scope>
    <source>
        <strain evidence="8">IGB 4-14</strain>
    </source>
</reference>
<dbReference type="Pfam" id="PF18962">
    <property type="entry name" value="Por_Secre_tail"/>
    <property type="match status" value="1"/>
</dbReference>
<dbReference type="PANTHER" id="PTHR46928:SF1">
    <property type="entry name" value="MESENCHYME-SPECIFIC CELL SURFACE GLYCOPROTEIN"/>
    <property type="match status" value="1"/>
</dbReference>
<dbReference type="Gene3D" id="2.60.40.1220">
    <property type="match status" value="1"/>
</dbReference>
<dbReference type="Proteomes" id="UP000830583">
    <property type="component" value="Chromosome"/>
</dbReference>
<evidence type="ECO:0000256" key="1">
    <source>
        <dbReference type="ARBA" id="ARBA00022729"/>
    </source>
</evidence>
<evidence type="ECO:0000259" key="4">
    <source>
        <dbReference type="Pfam" id="PF03160"/>
    </source>
</evidence>
<accession>A0ABY4KMZ0</accession>
<dbReference type="Pfam" id="PF03160">
    <property type="entry name" value="Calx-beta"/>
    <property type="match status" value="1"/>
</dbReference>
<dbReference type="SUPFAM" id="SSF51004">
    <property type="entry name" value="C-terminal (heme d1) domain of cytochrome cd1-nitrite reductase"/>
    <property type="match status" value="1"/>
</dbReference>
<dbReference type="InterPro" id="IPR026444">
    <property type="entry name" value="Secre_tail"/>
</dbReference>
<dbReference type="InterPro" id="IPR038081">
    <property type="entry name" value="CalX-like_sf"/>
</dbReference>
<dbReference type="Gene3D" id="2.130.10.10">
    <property type="entry name" value="YVTN repeat-like/Quinoprotein amine dehydrogenase"/>
    <property type="match status" value="1"/>
</dbReference>
<dbReference type="InterPro" id="IPR052956">
    <property type="entry name" value="Mesenchyme-surface_protein"/>
</dbReference>
<dbReference type="SUPFAM" id="SSF141072">
    <property type="entry name" value="CalX-like"/>
    <property type="match status" value="1"/>
</dbReference>
<dbReference type="SUPFAM" id="SSF50956">
    <property type="entry name" value="Thermostable phytase (3-phytase)"/>
    <property type="match status" value="1"/>
</dbReference>
<dbReference type="InterPro" id="IPR032812">
    <property type="entry name" value="SbsA_Ig"/>
</dbReference>
<name>A0ABY4KMZ0_9FLAO</name>
<feature type="domain" description="SbsA Ig-like" evidence="5">
    <location>
        <begin position="385"/>
        <end position="496"/>
    </location>
</feature>
<keyword evidence="2" id="KW-0677">Repeat</keyword>
<dbReference type="NCBIfam" id="NF038117">
    <property type="entry name" value="choice_anch_I"/>
    <property type="match status" value="1"/>
</dbReference>
<keyword evidence="1" id="KW-0732">Signal</keyword>
<dbReference type="InterPro" id="IPR014755">
    <property type="entry name" value="Cu-Rt/internalin_Ig-like"/>
</dbReference>
<dbReference type="InterPro" id="IPR003644">
    <property type="entry name" value="Calx_beta"/>
</dbReference>
<dbReference type="InterPro" id="IPR011048">
    <property type="entry name" value="Haem_d1_sf"/>
</dbReference>